<name>A0A1U6IRC4_9SPHN</name>
<dbReference type="Proteomes" id="UP000190989">
    <property type="component" value="Unassembled WGS sequence"/>
</dbReference>
<evidence type="ECO:0000313" key="3">
    <source>
        <dbReference type="Proteomes" id="UP000190989"/>
    </source>
</evidence>
<keyword evidence="3" id="KW-1185">Reference proteome</keyword>
<dbReference type="AlphaFoldDB" id="A0A1U6IRC4"/>
<keyword evidence="1" id="KW-1133">Transmembrane helix</keyword>
<organism evidence="2 3">
    <name type="scientific">Novosphingobium mathurense</name>
    <dbReference type="NCBI Taxonomy" id="428990"/>
    <lineage>
        <taxon>Bacteria</taxon>
        <taxon>Pseudomonadati</taxon>
        <taxon>Pseudomonadota</taxon>
        <taxon>Alphaproteobacteria</taxon>
        <taxon>Sphingomonadales</taxon>
        <taxon>Sphingomonadaceae</taxon>
        <taxon>Novosphingobium</taxon>
    </lineage>
</organism>
<sequence>MTGPISEIGRRRIPSWLTVSIAVSGWVVAGMQMLLNLPAQLNSAMKEGPIAAESLGVYLPVDKRLNGDWALVEKCEVDPFEVGELTDGNSEADTRGSGLDLTVEFSPDGVTGEILSGGLSDRAPYPEAFMKGIAAGESARLRVFDWREGKAVTYANVTLGRRNDGCLDFQVVNQSEEFFPQHALLMRRSNGYFDSLPRNGGIIKGLIEKSHKNKSNERRKVEEFLNK</sequence>
<accession>A0A1U6IRC4</accession>
<keyword evidence="1" id="KW-0472">Membrane</keyword>
<dbReference type="EMBL" id="FVZE01000012">
    <property type="protein sequence ID" value="SLK10504.1"/>
    <property type="molecule type" value="Genomic_DNA"/>
</dbReference>
<evidence type="ECO:0000256" key="1">
    <source>
        <dbReference type="SAM" id="Phobius"/>
    </source>
</evidence>
<proteinExistence type="predicted"/>
<keyword evidence="1" id="KW-0812">Transmembrane</keyword>
<evidence type="ECO:0000313" key="2">
    <source>
        <dbReference type="EMBL" id="SLK10504.1"/>
    </source>
</evidence>
<dbReference type="RefSeq" id="WP_139384095.1">
    <property type="nucleotide sequence ID" value="NZ_FVZE01000012.1"/>
</dbReference>
<feature type="transmembrane region" description="Helical" evidence="1">
    <location>
        <begin position="16"/>
        <end position="35"/>
    </location>
</feature>
<protein>
    <submittedName>
        <fullName evidence="2">Uncharacterized protein</fullName>
    </submittedName>
</protein>
<reference evidence="3" key="1">
    <citation type="submission" date="2017-02" db="EMBL/GenBank/DDBJ databases">
        <authorList>
            <person name="Varghese N."/>
            <person name="Submissions S."/>
        </authorList>
    </citation>
    <scope>NUCLEOTIDE SEQUENCE [LARGE SCALE GENOMIC DNA]</scope>
    <source>
        <strain evidence="3">SM117</strain>
    </source>
</reference>
<gene>
    <name evidence="2" type="ORF">SAMN06295987_1122</name>
</gene>